<evidence type="ECO:0000256" key="5">
    <source>
        <dbReference type="ARBA" id="ARBA00022989"/>
    </source>
</evidence>
<comment type="caution">
    <text evidence="9">The sequence shown here is derived from an EMBL/GenBank/DDBJ whole genome shotgun (WGS) entry which is preliminary data.</text>
</comment>
<dbReference type="Gene3D" id="1.10.3720.10">
    <property type="entry name" value="MetI-like"/>
    <property type="match status" value="1"/>
</dbReference>
<dbReference type="InterPro" id="IPR035906">
    <property type="entry name" value="MetI-like_sf"/>
</dbReference>
<proteinExistence type="inferred from homology"/>
<comment type="similarity">
    <text evidence="7">Belongs to the binding-protein-dependent transport system permease family.</text>
</comment>
<evidence type="ECO:0000256" key="4">
    <source>
        <dbReference type="ARBA" id="ARBA00022692"/>
    </source>
</evidence>
<evidence type="ECO:0000256" key="3">
    <source>
        <dbReference type="ARBA" id="ARBA00022475"/>
    </source>
</evidence>
<evidence type="ECO:0000256" key="7">
    <source>
        <dbReference type="RuleBase" id="RU363032"/>
    </source>
</evidence>
<dbReference type="Pfam" id="PF00528">
    <property type="entry name" value="BPD_transp_1"/>
    <property type="match status" value="1"/>
</dbReference>
<evidence type="ECO:0000313" key="9">
    <source>
        <dbReference type="EMBL" id="MFB9463888.1"/>
    </source>
</evidence>
<dbReference type="Proteomes" id="UP001589709">
    <property type="component" value="Unassembled WGS sequence"/>
</dbReference>
<name>A0ABV5N0S8_9ACTN</name>
<protein>
    <submittedName>
        <fullName evidence="9">ABC transporter permease</fullName>
    </submittedName>
</protein>
<evidence type="ECO:0000259" key="8">
    <source>
        <dbReference type="PROSITE" id="PS50928"/>
    </source>
</evidence>
<dbReference type="InterPro" id="IPR000515">
    <property type="entry name" value="MetI-like"/>
</dbReference>
<feature type="transmembrane region" description="Helical" evidence="7">
    <location>
        <begin position="64"/>
        <end position="89"/>
    </location>
</feature>
<feature type="transmembrane region" description="Helical" evidence="7">
    <location>
        <begin position="101"/>
        <end position="121"/>
    </location>
</feature>
<feature type="domain" description="ABC transmembrane type-1" evidence="8">
    <location>
        <begin position="65"/>
        <end position="251"/>
    </location>
</feature>
<accession>A0ABV5N0S8</accession>
<keyword evidence="4 7" id="KW-0812">Transmembrane</keyword>
<keyword evidence="5 7" id="KW-1133">Transmembrane helix</keyword>
<dbReference type="PROSITE" id="PS50928">
    <property type="entry name" value="ABC_TM1"/>
    <property type="match status" value="1"/>
</dbReference>
<dbReference type="PANTHER" id="PTHR43386">
    <property type="entry name" value="OLIGOPEPTIDE TRANSPORT SYSTEM PERMEASE PROTEIN APPC"/>
    <property type="match status" value="1"/>
</dbReference>
<keyword evidence="10" id="KW-1185">Reference proteome</keyword>
<dbReference type="EMBL" id="JBHMCY010000023">
    <property type="protein sequence ID" value="MFB9463888.1"/>
    <property type="molecule type" value="Genomic_DNA"/>
</dbReference>
<keyword evidence="3" id="KW-1003">Cell membrane</keyword>
<dbReference type="RefSeq" id="WP_381346329.1">
    <property type="nucleotide sequence ID" value="NZ_JBHMCY010000023.1"/>
</dbReference>
<gene>
    <name evidence="9" type="ORF">ACFF45_14530</name>
</gene>
<feature type="transmembrane region" description="Helical" evidence="7">
    <location>
        <begin position="187"/>
        <end position="210"/>
    </location>
</feature>
<evidence type="ECO:0000313" key="10">
    <source>
        <dbReference type="Proteomes" id="UP001589709"/>
    </source>
</evidence>
<feature type="transmembrane region" description="Helical" evidence="7">
    <location>
        <begin position="127"/>
        <end position="144"/>
    </location>
</feature>
<keyword evidence="6 7" id="KW-0472">Membrane</keyword>
<keyword evidence="2 7" id="KW-0813">Transport</keyword>
<dbReference type="PANTHER" id="PTHR43386:SF25">
    <property type="entry name" value="PEPTIDE ABC TRANSPORTER PERMEASE PROTEIN"/>
    <property type="match status" value="1"/>
</dbReference>
<dbReference type="SUPFAM" id="SSF161098">
    <property type="entry name" value="MetI-like"/>
    <property type="match status" value="1"/>
</dbReference>
<dbReference type="InterPro" id="IPR050366">
    <property type="entry name" value="BP-dependent_transpt_permease"/>
</dbReference>
<evidence type="ECO:0000256" key="2">
    <source>
        <dbReference type="ARBA" id="ARBA00022448"/>
    </source>
</evidence>
<comment type="subcellular location">
    <subcellularLocation>
        <location evidence="1 7">Cell membrane</location>
        <topology evidence="1 7">Multi-pass membrane protein</topology>
    </subcellularLocation>
</comment>
<evidence type="ECO:0000256" key="1">
    <source>
        <dbReference type="ARBA" id="ARBA00004651"/>
    </source>
</evidence>
<feature type="transmembrane region" description="Helical" evidence="7">
    <location>
        <begin position="230"/>
        <end position="255"/>
    </location>
</feature>
<sequence>MRSRFLLGGVIAGVPLVLALLGPLFAGAPDPRARSFTLGDGHWLGTDFVGRDVWQQVLHGGRPVVLTALAATALAYAVAVPLGLLAALTRRRLLEDLLMRPLDVLLAVPSLLLILLVASVFEPGTAGLALLVAVVNVPDAARIVRAAAAEAAARPAVEALRMQGETWWRTAVGYVGRSALRTLAADAGVRLTGVLYLVATAAFLGVGVAPDAADWAVMVDRNRTGLAVQPWAVVLPALLIVALTTGANLLFDAALDRRGPAKDRRP</sequence>
<organism evidence="9 10">
    <name type="scientific">Streptomyces cinereospinus</name>
    <dbReference type="NCBI Taxonomy" id="285561"/>
    <lineage>
        <taxon>Bacteria</taxon>
        <taxon>Bacillati</taxon>
        <taxon>Actinomycetota</taxon>
        <taxon>Actinomycetes</taxon>
        <taxon>Kitasatosporales</taxon>
        <taxon>Streptomycetaceae</taxon>
        <taxon>Streptomyces</taxon>
    </lineage>
</organism>
<reference evidence="9 10" key="1">
    <citation type="submission" date="2024-09" db="EMBL/GenBank/DDBJ databases">
        <authorList>
            <person name="Sun Q."/>
            <person name="Mori K."/>
        </authorList>
    </citation>
    <scope>NUCLEOTIDE SEQUENCE [LARGE SCALE GENOMIC DNA]</scope>
    <source>
        <strain evidence="9 10">JCM 6917</strain>
    </source>
</reference>
<evidence type="ECO:0000256" key="6">
    <source>
        <dbReference type="ARBA" id="ARBA00023136"/>
    </source>
</evidence>